<dbReference type="InterPro" id="IPR013783">
    <property type="entry name" value="Ig-like_fold"/>
</dbReference>
<proteinExistence type="predicted"/>
<sequence>MSSKKILQVSGLVIFFLLIVIYALFGSHNLISGVKIKNVNITDGTKIANAVQEITGNAKNAINLTLNGRAIPINQASDFKETIVLLPGYNIITIKAQDKFGETDEKNYKLIFQP</sequence>
<reference evidence="2 3" key="1">
    <citation type="journal article" date="2016" name="Nat. Commun.">
        <title>Thousands of microbial genomes shed light on interconnected biogeochemical processes in an aquifer system.</title>
        <authorList>
            <person name="Anantharaman K."/>
            <person name="Brown C.T."/>
            <person name="Hug L.A."/>
            <person name="Sharon I."/>
            <person name="Castelle C.J."/>
            <person name="Probst A.J."/>
            <person name="Thomas B.C."/>
            <person name="Singh A."/>
            <person name="Wilkins M.J."/>
            <person name="Karaoz U."/>
            <person name="Brodie E.L."/>
            <person name="Williams K.H."/>
            <person name="Hubbard S.S."/>
            <person name="Banfield J.F."/>
        </authorList>
    </citation>
    <scope>NUCLEOTIDE SEQUENCE [LARGE SCALE GENOMIC DNA]</scope>
</reference>
<feature type="transmembrane region" description="Helical" evidence="1">
    <location>
        <begin position="6"/>
        <end position="25"/>
    </location>
</feature>
<dbReference type="EMBL" id="MFUX01000023">
    <property type="protein sequence ID" value="OGI94458.1"/>
    <property type="molecule type" value="Genomic_DNA"/>
</dbReference>
<keyword evidence="1" id="KW-0472">Membrane</keyword>
<evidence type="ECO:0000256" key="1">
    <source>
        <dbReference type="SAM" id="Phobius"/>
    </source>
</evidence>
<gene>
    <name evidence="2" type="ORF">A3A03_02790</name>
</gene>
<evidence type="ECO:0000313" key="2">
    <source>
        <dbReference type="EMBL" id="OGI94458.1"/>
    </source>
</evidence>
<evidence type="ECO:0000313" key="3">
    <source>
        <dbReference type="Proteomes" id="UP000176629"/>
    </source>
</evidence>
<dbReference type="AlphaFoldDB" id="A0A1F6XK85"/>
<name>A0A1F6XK85_9BACT</name>
<keyword evidence="1" id="KW-0812">Transmembrane</keyword>
<dbReference type="Gene3D" id="2.60.40.10">
    <property type="entry name" value="Immunoglobulins"/>
    <property type="match status" value="1"/>
</dbReference>
<comment type="caution">
    <text evidence="2">The sequence shown here is derived from an EMBL/GenBank/DDBJ whole genome shotgun (WGS) entry which is preliminary data.</text>
</comment>
<organism evidence="2 3">
    <name type="scientific">Candidatus Nomurabacteria bacterium RIFCSPLOWO2_01_FULL_40_18</name>
    <dbReference type="NCBI Taxonomy" id="1801773"/>
    <lineage>
        <taxon>Bacteria</taxon>
        <taxon>Candidatus Nomuraibacteriota</taxon>
    </lineage>
</organism>
<keyword evidence="1" id="KW-1133">Transmembrane helix</keyword>
<dbReference type="STRING" id="1801773.A3A03_02790"/>
<accession>A0A1F6XK85</accession>
<protein>
    <submittedName>
        <fullName evidence="2">Uncharacterized protein</fullName>
    </submittedName>
</protein>
<dbReference type="Proteomes" id="UP000176629">
    <property type="component" value="Unassembled WGS sequence"/>
</dbReference>